<dbReference type="InterPro" id="IPR036047">
    <property type="entry name" value="F-box-like_dom_sf"/>
</dbReference>
<dbReference type="SUPFAM" id="SSF52047">
    <property type="entry name" value="RNI-like"/>
    <property type="match status" value="1"/>
</dbReference>
<organism evidence="2 3">
    <name type="scientific">Hyaloscypha variabilis (strain UAMH 11265 / GT02V1 / F)</name>
    <name type="common">Meliniomyces variabilis</name>
    <dbReference type="NCBI Taxonomy" id="1149755"/>
    <lineage>
        <taxon>Eukaryota</taxon>
        <taxon>Fungi</taxon>
        <taxon>Dikarya</taxon>
        <taxon>Ascomycota</taxon>
        <taxon>Pezizomycotina</taxon>
        <taxon>Leotiomycetes</taxon>
        <taxon>Helotiales</taxon>
        <taxon>Hyaloscyphaceae</taxon>
        <taxon>Hyaloscypha</taxon>
        <taxon>Hyaloscypha variabilis</taxon>
    </lineage>
</organism>
<dbReference type="InterPro" id="IPR001810">
    <property type="entry name" value="F-box_dom"/>
</dbReference>
<name>A0A2J6RFE9_HYAVF</name>
<sequence>MHSSLQLDEIQRLIFKSLSPRDLAQLVRTCKAFFHVATDELWKTINSFSPFLSCLPPDFQYRYRKLQVPKVQNLFLESRAVMALPPPFRSKPKSKATKYNPEKTWEELWEEITKLRSMSESLSNLRRLRIPNVEERLLVPLTGKPGSNLTQIHIQFIQNRQTQSATLKALDGIQYTPKLESLFMRDVDAHLVDLIRQSPLKHLRLDLRIRCNMPQHNQSPLPHEILQKSTLKNLTLGLTRDWYTPEITALNNKYLPALQKLWLNLAAFDPGQCKHDKPPYNRKLHRATNCGRRSPAVFFKGLDNPELSLLNIKFPFEVTGRKFLDVVSAANSCRLGNVTELALAGGGCTNFLDILDHKLYRSITAGLPALEELSLGYADFYANYPTYEQGIFYERLLLHHLAAFRGMLPKIKEVSIGTIDGLTLEERPRTEWVCVGVKSLRISHHADVYGEVNLSLLCRGLEIYFPNSGLAKHPLYRKEYMFNREN</sequence>
<evidence type="ECO:0000313" key="3">
    <source>
        <dbReference type="Proteomes" id="UP000235786"/>
    </source>
</evidence>
<feature type="domain" description="F-box" evidence="1">
    <location>
        <begin position="8"/>
        <end position="45"/>
    </location>
</feature>
<gene>
    <name evidence="2" type="ORF">L207DRAFT_545655</name>
</gene>
<dbReference type="InterPro" id="IPR032675">
    <property type="entry name" value="LRR_dom_sf"/>
</dbReference>
<dbReference type="Proteomes" id="UP000235786">
    <property type="component" value="Unassembled WGS sequence"/>
</dbReference>
<reference evidence="2 3" key="1">
    <citation type="submission" date="2016-04" db="EMBL/GenBank/DDBJ databases">
        <title>A degradative enzymes factory behind the ericoid mycorrhizal symbiosis.</title>
        <authorList>
            <consortium name="DOE Joint Genome Institute"/>
            <person name="Martino E."/>
            <person name="Morin E."/>
            <person name="Grelet G."/>
            <person name="Kuo A."/>
            <person name="Kohler A."/>
            <person name="Daghino S."/>
            <person name="Barry K."/>
            <person name="Choi C."/>
            <person name="Cichocki N."/>
            <person name="Clum A."/>
            <person name="Copeland A."/>
            <person name="Hainaut M."/>
            <person name="Haridas S."/>
            <person name="Labutti K."/>
            <person name="Lindquist E."/>
            <person name="Lipzen A."/>
            <person name="Khouja H.-R."/>
            <person name="Murat C."/>
            <person name="Ohm R."/>
            <person name="Olson A."/>
            <person name="Spatafora J."/>
            <person name="Veneault-Fourrey C."/>
            <person name="Henrissat B."/>
            <person name="Grigoriev I."/>
            <person name="Martin F."/>
            <person name="Perotto S."/>
        </authorList>
    </citation>
    <scope>NUCLEOTIDE SEQUENCE [LARGE SCALE GENOMIC DNA]</scope>
    <source>
        <strain evidence="2 3">F</strain>
    </source>
</reference>
<dbReference type="Gene3D" id="3.80.10.10">
    <property type="entry name" value="Ribonuclease Inhibitor"/>
    <property type="match status" value="1"/>
</dbReference>
<accession>A0A2J6RFE9</accession>
<evidence type="ECO:0000313" key="2">
    <source>
        <dbReference type="EMBL" id="PMD37244.1"/>
    </source>
</evidence>
<protein>
    <recommendedName>
        <fullName evidence="1">F-box domain-containing protein</fullName>
    </recommendedName>
</protein>
<dbReference type="EMBL" id="KZ613949">
    <property type="protein sequence ID" value="PMD37244.1"/>
    <property type="molecule type" value="Genomic_DNA"/>
</dbReference>
<proteinExistence type="predicted"/>
<evidence type="ECO:0000259" key="1">
    <source>
        <dbReference type="Pfam" id="PF12937"/>
    </source>
</evidence>
<dbReference type="AlphaFoldDB" id="A0A2J6RFE9"/>
<keyword evidence="3" id="KW-1185">Reference proteome</keyword>
<dbReference type="Pfam" id="PF12937">
    <property type="entry name" value="F-box-like"/>
    <property type="match status" value="1"/>
</dbReference>
<dbReference type="OrthoDB" id="3543113at2759"/>
<dbReference type="SUPFAM" id="SSF81383">
    <property type="entry name" value="F-box domain"/>
    <property type="match status" value="1"/>
</dbReference>